<evidence type="ECO:0000259" key="3">
    <source>
        <dbReference type="PROSITE" id="PS50878"/>
    </source>
</evidence>
<dbReference type="InterPro" id="IPR043502">
    <property type="entry name" value="DNA/RNA_pol_sf"/>
</dbReference>
<name>A0AAE0QM19_9TELE</name>
<gene>
    <name evidence="4" type="ORF">QTP70_032192</name>
</gene>
<dbReference type="EC" id="3.1.26.4" evidence="2"/>
<feature type="non-terminal residue" evidence="4">
    <location>
        <position position="382"/>
    </location>
</feature>
<evidence type="ECO:0000313" key="5">
    <source>
        <dbReference type="Proteomes" id="UP001274896"/>
    </source>
</evidence>
<evidence type="ECO:0000256" key="1">
    <source>
        <dbReference type="ARBA" id="ARBA00010879"/>
    </source>
</evidence>
<dbReference type="CDD" id="cd01647">
    <property type="entry name" value="RT_LTR"/>
    <property type="match status" value="1"/>
</dbReference>
<dbReference type="AlphaFoldDB" id="A0AAE0QM19"/>
<organism evidence="4 5">
    <name type="scientific">Hemibagrus guttatus</name>
    <dbReference type="NCBI Taxonomy" id="175788"/>
    <lineage>
        <taxon>Eukaryota</taxon>
        <taxon>Metazoa</taxon>
        <taxon>Chordata</taxon>
        <taxon>Craniata</taxon>
        <taxon>Vertebrata</taxon>
        <taxon>Euteleostomi</taxon>
        <taxon>Actinopterygii</taxon>
        <taxon>Neopterygii</taxon>
        <taxon>Teleostei</taxon>
        <taxon>Ostariophysi</taxon>
        <taxon>Siluriformes</taxon>
        <taxon>Bagridae</taxon>
        <taxon>Hemibagrus</taxon>
    </lineage>
</organism>
<dbReference type="PROSITE" id="PS50878">
    <property type="entry name" value="RT_POL"/>
    <property type="match status" value="1"/>
</dbReference>
<evidence type="ECO:0000256" key="2">
    <source>
        <dbReference type="ARBA" id="ARBA00012180"/>
    </source>
</evidence>
<protein>
    <recommendedName>
        <fullName evidence="2">ribonuclease H</fullName>
        <ecNumber evidence="2">3.1.26.4</ecNumber>
    </recommendedName>
</protein>
<dbReference type="PANTHER" id="PTHR37984:SF5">
    <property type="entry name" value="PROTEIN NYNRIN-LIKE"/>
    <property type="match status" value="1"/>
</dbReference>
<dbReference type="InterPro" id="IPR043128">
    <property type="entry name" value="Rev_trsase/Diguanyl_cyclase"/>
</dbReference>
<feature type="non-terminal residue" evidence="4">
    <location>
        <position position="1"/>
    </location>
</feature>
<proteinExistence type="inferred from homology"/>
<dbReference type="SUPFAM" id="SSF56672">
    <property type="entry name" value="DNA/RNA polymerases"/>
    <property type="match status" value="1"/>
</dbReference>
<dbReference type="EMBL" id="JAUCMX010000014">
    <property type="protein sequence ID" value="KAK3524638.1"/>
    <property type="molecule type" value="Genomic_DNA"/>
</dbReference>
<feature type="domain" description="Reverse transcriptase" evidence="3">
    <location>
        <begin position="179"/>
        <end position="356"/>
    </location>
</feature>
<comment type="similarity">
    <text evidence="1">Belongs to the beta type-B retroviral polymerase family. HERV class-II K(HML-2) pol subfamily.</text>
</comment>
<keyword evidence="5" id="KW-1185">Reference proteome</keyword>
<evidence type="ECO:0000313" key="4">
    <source>
        <dbReference type="EMBL" id="KAK3524638.1"/>
    </source>
</evidence>
<dbReference type="InterPro" id="IPR050951">
    <property type="entry name" value="Retrovirus_Pol_polyprotein"/>
</dbReference>
<reference evidence="4" key="1">
    <citation type="submission" date="2023-06" db="EMBL/GenBank/DDBJ databases">
        <title>Male Hemibagrus guttatus genome.</title>
        <authorList>
            <person name="Bian C."/>
        </authorList>
    </citation>
    <scope>NUCLEOTIDE SEQUENCE</scope>
    <source>
        <strain evidence="4">Male_cb2023</strain>
        <tissue evidence="4">Muscle</tissue>
    </source>
</reference>
<dbReference type="InterPro" id="IPR000477">
    <property type="entry name" value="RT_dom"/>
</dbReference>
<dbReference type="GO" id="GO:0004523">
    <property type="term" value="F:RNA-DNA hybrid ribonuclease activity"/>
    <property type="evidence" value="ECO:0007669"/>
    <property type="project" value="UniProtKB-EC"/>
</dbReference>
<dbReference type="Gene3D" id="3.30.70.270">
    <property type="match status" value="1"/>
</dbReference>
<dbReference type="PANTHER" id="PTHR37984">
    <property type="entry name" value="PROTEIN CBG26694"/>
    <property type="match status" value="1"/>
</dbReference>
<dbReference type="Pfam" id="PF00078">
    <property type="entry name" value="RVT_1"/>
    <property type="match status" value="1"/>
</dbReference>
<accession>A0AAE0QM19</accession>
<comment type="caution">
    <text evidence="4">The sequence shown here is derived from an EMBL/GenBank/DDBJ whole genome shotgun (WGS) entry which is preliminary data.</text>
</comment>
<dbReference type="Gene3D" id="3.10.10.10">
    <property type="entry name" value="HIV Type 1 Reverse Transcriptase, subunit A, domain 1"/>
    <property type="match status" value="1"/>
</dbReference>
<dbReference type="Proteomes" id="UP001274896">
    <property type="component" value="Unassembled WGS sequence"/>
</dbReference>
<sequence length="382" mass="43037">RCAFGTLRDELIRDRIVVGLKDIKLSERLQLHANLTLENAMTMARQSETLTSNSNTGLKKTRKTLMGPGKHVLDVRGVFSTSISRNDKKIEEDIKNLFTPLLGRHAIEKLSLIARLDNITECQWLEKFPELFTGLGELKEEYCIKLQPNATPYSVNVARRIPVPLMEKVKEELSRMEKLDIIKKVVGPSDWCSGMVPVLKPDNTVRICVDLTKLNSAVRREKFILPSVDHTLGQLGRAKIFTKIDANSGFWQIRLAEESQPLTTFITPFGRYSFKRLPFGISSAPELFQMRMCQILEGLDGVTCHMDDILIYGSSSEEHDIRLDAALKKLQSAGLTLNRKKCEFAKTEVKFLGHKLSSGGLQPDPDKLAAVQNMREPTNVSE</sequence>